<protein>
    <recommendedName>
        <fullName evidence="3">Type II toxin-antitoxin system HicA family toxin</fullName>
    </recommendedName>
</protein>
<accession>A0ABX3MUR8</accession>
<name>A0ABX3MUR8_9RHOB</name>
<comment type="caution">
    <text evidence="1">The sequence shown here is derived from an EMBL/GenBank/DDBJ whole genome shotgun (WGS) entry which is preliminary data.</text>
</comment>
<gene>
    <name evidence="1" type="ORF">BMI91_13190</name>
</gene>
<evidence type="ECO:0008006" key="3">
    <source>
        <dbReference type="Google" id="ProtNLM"/>
    </source>
</evidence>
<organism evidence="1 2">
    <name type="scientific">Thioclava sediminum</name>
    <dbReference type="NCBI Taxonomy" id="1915319"/>
    <lineage>
        <taxon>Bacteria</taxon>
        <taxon>Pseudomonadati</taxon>
        <taxon>Pseudomonadota</taxon>
        <taxon>Alphaproteobacteria</taxon>
        <taxon>Rhodobacterales</taxon>
        <taxon>Paracoccaceae</taxon>
        <taxon>Thioclava</taxon>
    </lineage>
</organism>
<dbReference type="EMBL" id="MPZV01000003">
    <property type="protein sequence ID" value="OOY23442.1"/>
    <property type="molecule type" value="Genomic_DNA"/>
</dbReference>
<dbReference type="Proteomes" id="UP000190787">
    <property type="component" value="Unassembled WGS sequence"/>
</dbReference>
<evidence type="ECO:0000313" key="1">
    <source>
        <dbReference type="EMBL" id="OOY23442.1"/>
    </source>
</evidence>
<dbReference type="RefSeq" id="WP_078605297.1">
    <property type="nucleotide sequence ID" value="NZ_MPZV01000003.1"/>
</dbReference>
<sequence length="78" mass="8440">MVTVEELITYCRRAGGDWLRHIRFAGLSGAFFAPEGNGKGIHLKGEQVRALGRALGWRESPAGADQNGVARLHEVALP</sequence>
<keyword evidence="2" id="KW-1185">Reference proteome</keyword>
<proteinExistence type="predicted"/>
<reference evidence="1 2" key="1">
    <citation type="submission" date="2016-11" db="EMBL/GenBank/DDBJ databases">
        <title>A multilocus sequence analysis scheme for characterization of bacteria in the genus Thioclava.</title>
        <authorList>
            <person name="Liu Y."/>
            <person name="Shao Z."/>
        </authorList>
    </citation>
    <scope>NUCLEOTIDE SEQUENCE [LARGE SCALE GENOMIC DNA]</scope>
    <source>
        <strain evidence="1 2">TAW-CT134</strain>
    </source>
</reference>
<evidence type="ECO:0000313" key="2">
    <source>
        <dbReference type="Proteomes" id="UP000190787"/>
    </source>
</evidence>